<sequence length="234" mass="26015">MGRMGLILWDFALSFMWAWAGSLAKLFVYSFLDWGKTPEAEALNLSLSVVYMYFFAWLGNFSRGGAYNPLGILSNAFMGGLDGFLFTVFGRIPAQIAGSIIGVRLIKKTFPQVGHGSRLNVDIHHGAMIEGLLTFIIVIVSLGLKKKDPRSFFMKTWIATISKISLRILGSDLTGGIMNPASALGWAYARGDHITKEHLLVYWFAPLQATILAVLVFKFFTEPRKSKEQKAKPE</sequence>
<keyword evidence="4 6" id="KW-0472">Membrane</keyword>
<comment type="subcellular location">
    <subcellularLocation>
        <location evidence="1">Membrane</location>
        <topology evidence="1">Multi-pass membrane protein</topology>
    </subcellularLocation>
</comment>
<dbReference type="EMBL" id="CM007387">
    <property type="protein sequence ID" value="ONK63609.1"/>
    <property type="molecule type" value="Genomic_DNA"/>
</dbReference>
<dbReference type="Gene3D" id="1.20.1080.10">
    <property type="entry name" value="Glycerol uptake facilitator protein"/>
    <property type="match status" value="1"/>
</dbReference>
<dbReference type="PANTHER" id="PTHR47720">
    <property type="entry name" value="AQUAPORIN SIP2-1-RELATED"/>
    <property type="match status" value="1"/>
</dbReference>
<dbReference type="SUPFAM" id="SSF81338">
    <property type="entry name" value="Aquaporin-like"/>
    <property type="match status" value="1"/>
</dbReference>
<evidence type="ECO:0000256" key="6">
    <source>
        <dbReference type="SAM" id="Phobius"/>
    </source>
</evidence>
<evidence type="ECO:0000256" key="2">
    <source>
        <dbReference type="ARBA" id="ARBA00022692"/>
    </source>
</evidence>
<feature type="transmembrane region" description="Helical" evidence="6">
    <location>
        <begin position="43"/>
        <end position="62"/>
    </location>
</feature>
<dbReference type="Proteomes" id="UP000243459">
    <property type="component" value="Chromosome 7"/>
</dbReference>
<dbReference type="OMA" id="WITSVSK"/>
<keyword evidence="5" id="KW-0813">Transport</keyword>
<name>A0A5P1EFK4_ASPOF</name>
<organism evidence="7 8">
    <name type="scientific">Asparagus officinalis</name>
    <name type="common">Garden asparagus</name>
    <dbReference type="NCBI Taxonomy" id="4686"/>
    <lineage>
        <taxon>Eukaryota</taxon>
        <taxon>Viridiplantae</taxon>
        <taxon>Streptophyta</taxon>
        <taxon>Embryophyta</taxon>
        <taxon>Tracheophyta</taxon>
        <taxon>Spermatophyta</taxon>
        <taxon>Magnoliopsida</taxon>
        <taxon>Liliopsida</taxon>
        <taxon>Asparagales</taxon>
        <taxon>Asparagaceae</taxon>
        <taxon>Asparagoideae</taxon>
        <taxon>Asparagus</taxon>
    </lineage>
</organism>
<dbReference type="AlphaFoldDB" id="A0A5P1EFK4"/>
<feature type="transmembrane region" description="Helical" evidence="6">
    <location>
        <begin position="7"/>
        <end position="31"/>
    </location>
</feature>
<keyword evidence="3 6" id="KW-1133">Transmembrane helix</keyword>
<evidence type="ECO:0000256" key="3">
    <source>
        <dbReference type="ARBA" id="ARBA00022989"/>
    </source>
</evidence>
<gene>
    <name evidence="7" type="ORF">A4U43_C07F17020</name>
</gene>
<evidence type="ECO:0008006" key="9">
    <source>
        <dbReference type="Google" id="ProtNLM"/>
    </source>
</evidence>
<protein>
    <recommendedName>
        <fullName evidence="9">Aquaporin</fullName>
    </recommendedName>
</protein>
<dbReference type="PRINTS" id="PR00783">
    <property type="entry name" value="MINTRINSICP"/>
</dbReference>
<feature type="transmembrane region" description="Helical" evidence="6">
    <location>
        <begin position="83"/>
        <end position="103"/>
    </location>
</feature>
<accession>A0A5P1EFK4</accession>
<keyword evidence="8" id="KW-1185">Reference proteome</keyword>
<dbReference type="InterPro" id="IPR023271">
    <property type="entry name" value="Aquaporin-like"/>
</dbReference>
<feature type="transmembrane region" description="Helical" evidence="6">
    <location>
        <begin position="200"/>
        <end position="220"/>
    </location>
</feature>
<dbReference type="Gramene" id="ONK63609">
    <property type="protein sequence ID" value="ONK63609"/>
    <property type="gene ID" value="A4U43_C07F17020"/>
</dbReference>
<dbReference type="OrthoDB" id="1580043at2759"/>
<evidence type="ECO:0000313" key="8">
    <source>
        <dbReference type="Proteomes" id="UP000243459"/>
    </source>
</evidence>
<comment type="similarity">
    <text evidence="5">Belongs to the MIP/aquaporin (TC 1.A.8) family.</text>
</comment>
<keyword evidence="2 5" id="KW-0812">Transmembrane</keyword>
<dbReference type="GO" id="GO:0015267">
    <property type="term" value="F:channel activity"/>
    <property type="evidence" value="ECO:0007669"/>
    <property type="project" value="InterPro"/>
</dbReference>
<feature type="transmembrane region" description="Helical" evidence="6">
    <location>
        <begin position="123"/>
        <end position="144"/>
    </location>
</feature>
<evidence type="ECO:0000256" key="5">
    <source>
        <dbReference type="RuleBase" id="RU000477"/>
    </source>
</evidence>
<evidence type="ECO:0000313" key="7">
    <source>
        <dbReference type="EMBL" id="ONK63609.1"/>
    </source>
</evidence>
<evidence type="ECO:0000256" key="1">
    <source>
        <dbReference type="ARBA" id="ARBA00004141"/>
    </source>
</evidence>
<dbReference type="PANTHER" id="PTHR47720:SF1">
    <property type="entry name" value="AQUAPORIN SIP2-1-RELATED"/>
    <property type="match status" value="1"/>
</dbReference>
<dbReference type="InterPro" id="IPR044226">
    <property type="entry name" value="SIP2-1-like"/>
</dbReference>
<dbReference type="Pfam" id="PF00230">
    <property type="entry name" value="MIP"/>
    <property type="match status" value="1"/>
</dbReference>
<dbReference type="InterPro" id="IPR000425">
    <property type="entry name" value="MIP"/>
</dbReference>
<reference evidence="8" key="1">
    <citation type="journal article" date="2017" name="Nat. Commun.">
        <title>The asparagus genome sheds light on the origin and evolution of a young Y chromosome.</title>
        <authorList>
            <person name="Harkess A."/>
            <person name="Zhou J."/>
            <person name="Xu C."/>
            <person name="Bowers J.E."/>
            <person name="Van der Hulst R."/>
            <person name="Ayyampalayam S."/>
            <person name="Mercati F."/>
            <person name="Riccardi P."/>
            <person name="McKain M.R."/>
            <person name="Kakrana A."/>
            <person name="Tang H."/>
            <person name="Ray J."/>
            <person name="Groenendijk J."/>
            <person name="Arikit S."/>
            <person name="Mathioni S.M."/>
            <person name="Nakano M."/>
            <person name="Shan H."/>
            <person name="Telgmann-Rauber A."/>
            <person name="Kanno A."/>
            <person name="Yue Z."/>
            <person name="Chen H."/>
            <person name="Li W."/>
            <person name="Chen Y."/>
            <person name="Xu X."/>
            <person name="Zhang Y."/>
            <person name="Luo S."/>
            <person name="Chen H."/>
            <person name="Gao J."/>
            <person name="Mao Z."/>
            <person name="Pires J.C."/>
            <person name="Luo M."/>
            <person name="Kudrna D."/>
            <person name="Wing R.A."/>
            <person name="Meyers B.C."/>
            <person name="Yi K."/>
            <person name="Kong H."/>
            <person name="Lavrijsen P."/>
            <person name="Sunseri F."/>
            <person name="Falavigna A."/>
            <person name="Ye Y."/>
            <person name="Leebens-Mack J.H."/>
            <person name="Chen G."/>
        </authorList>
    </citation>
    <scope>NUCLEOTIDE SEQUENCE [LARGE SCALE GENOMIC DNA]</scope>
    <source>
        <strain evidence="8">cv. DH0086</strain>
    </source>
</reference>
<dbReference type="GO" id="GO:0016020">
    <property type="term" value="C:membrane"/>
    <property type="evidence" value="ECO:0007669"/>
    <property type="project" value="UniProtKB-SubCell"/>
</dbReference>
<proteinExistence type="inferred from homology"/>
<evidence type="ECO:0000256" key="4">
    <source>
        <dbReference type="ARBA" id="ARBA00023136"/>
    </source>
</evidence>
<feature type="transmembrane region" description="Helical" evidence="6">
    <location>
        <begin position="164"/>
        <end position="188"/>
    </location>
</feature>